<comment type="similarity">
    <text evidence="1 5">Belongs to the glutathione peroxidase family.</text>
</comment>
<dbReference type="CDD" id="cd00340">
    <property type="entry name" value="GSH_Peroxidase"/>
    <property type="match status" value="1"/>
</dbReference>
<keyword evidence="8" id="KW-1185">Reference proteome</keyword>
<dbReference type="PANTHER" id="PTHR11592">
    <property type="entry name" value="GLUTATHIONE PEROXIDASE"/>
    <property type="match status" value="1"/>
</dbReference>
<dbReference type="InterPro" id="IPR000889">
    <property type="entry name" value="Glutathione_peroxidase"/>
</dbReference>
<name>A0A317EJ12_9PROT</name>
<dbReference type="PANTHER" id="PTHR11592:SF78">
    <property type="entry name" value="GLUTATHIONE PEROXIDASE"/>
    <property type="match status" value="1"/>
</dbReference>
<dbReference type="Pfam" id="PF00255">
    <property type="entry name" value="GSHPx"/>
    <property type="match status" value="1"/>
</dbReference>
<dbReference type="PRINTS" id="PR01011">
    <property type="entry name" value="GLUTPROXDASE"/>
</dbReference>
<dbReference type="SUPFAM" id="SSF52833">
    <property type="entry name" value="Thioredoxin-like"/>
    <property type="match status" value="1"/>
</dbReference>
<dbReference type="InterPro" id="IPR036249">
    <property type="entry name" value="Thioredoxin-like_sf"/>
</dbReference>
<evidence type="ECO:0000256" key="1">
    <source>
        <dbReference type="ARBA" id="ARBA00006926"/>
    </source>
</evidence>
<dbReference type="Proteomes" id="UP000245461">
    <property type="component" value="Unassembled WGS sequence"/>
</dbReference>
<dbReference type="PROSITE" id="PS00460">
    <property type="entry name" value="GLUTATHIONE_PEROXID_1"/>
    <property type="match status" value="1"/>
</dbReference>
<dbReference type="InterPro" id="IPR029759">
    <property type="entry name" value="GPX_AS"/>
</dbReference>
<protein>
    <recommendedName>
        <fullName evidence="5">Glutathione peroxidase</fullName>
    </recommendedName>
</protein>
<gene>
    <name evidence="7" type="ORF">DKG74_03070</name>
</gene>
<dbReference type="InterPro" id="IPR013766">
    <property type="entry name" value="Thioredoxin_domain"/>
</dbReference>
<feature type="active site" evidence="4">
    <location>
        <position position="60"/>
    </location>
</feature>
<dbReference type="EMBL" id="QGLE01000001">
    <property type="protein sequence ID" value="PWR26060.1"/>
    <property type="molecule type" value="Genomic_DNA"/>
</dbReference>
<evidence type="ECO:0000256" key="4">
    <source>
        <dbReference type="PIRSR" id="PIRSR000303-1"/>
    </source>
</evidence>
<proteinExistence type="inferred from homology"/>
<organism evidence="7 8">
    <name type="scientific">Zavarzinia aquatilis</name>
    <dbReference type="NCBI Taxonomy" id="2211142"/>
    <lineage>
        <taxon>Bacteria</taxon>
        <taxon>Pseudomonadati</taxon>
        <taxon>Pseudomonadota</taxon>
        <taxon>Alphaproteobacteria</taxon>
        <taxon>Rhodospirillales</taxon>
        <taxon>Zavarziniaceae</taxon>
        <taxon>Zavarzinia</taxon>
    </lineage>
</organism>
<evidence type="ECO:0000256" key="5">
    <source>
        <dbReference type="RuleBase" id="RU000499"/>
    </source>
</evidence>
<dbReference type="PROSITE" id="PS51355">
    <property type="entry name" value="GLUTATHIONE_PEROXID_3"/>
    <property type="match status" value="1"/>
</dbReference>
<comment type="caution">
    <text evidence="7">The sequence shown here is derived from an EMBL/GenBank/DDBJ whole genome shotgun (WGS) entry which is preliminary data.</text>
</comment>
<evidence type="ECO:0000256" key="2">
    <source>
        <dbReference type="ARBA" id="ARBA00022559"/>
    </source>
</evidence>
<reference evidence="7 8" key="1">
    <citation type="submission" date="2018-05" db="EMBL/GenBank/DDBJ databases">
        <title>Zavarzinia sp. HR-AS.</title>
        <authorList>
            <person name="Lee Y."/>
            <person name="Jeon C.O."/>
        </authorList>
    </citation>
    <scope>NUCLEOTIDE SEQUENCE [LARGE SCALE GENOMIC DNA]</scope>
    <source>
        <strain evidence="7 8">HR-AS</strain>
    </source>
</reference>
<feature type="domain" description="Thioredoxin" evidence="6">
    <location>
        <begin position="22"/>
        <end position="183"/>
    </location>
</feature>
<dbReference type="PIRSF" id="PIRSF000303">
    <property type="entry name" value="Glutathion_perox"/>
    <property type="match status" value="1"/>
</dbReference>
<evidence type="ECO:0000259" key="6">
    <source>
        <dbReference type="PROSITE" id="PS51352"/>
    </source>
</evidence>
<keyword evidence="2 5" id="KW-0575">Peroxidase</keyword>
<dbReference type="Gene3D" id="3.40.30.10">
    <property type="entry name" value="Glutaredoxin"/>
    <property type="match status" value="1"/>
</dbReference>
<keyword evidence="3 5" id="KW-0560">Oxidoreductase</keyword>
<evidence type="ECO:0000313" key="7">
    <source>
        <dbReference type="EMBL" id="PWR26060.1"/>
    </source>
</evidence>
<sequence length="183" mass="19586">MELFHTVRLIHKLSIQQEPLRGKAMANAFDFSFPGIAGGDIRLKDFAGKPVLIVNTASACGLTPQYAGLESLYRTYGPKGLVVLGVPANDFGAQEPGTEAEIKTFCETRFAVDFPMTAKQVVIGEGAHPFYRWAAAELGEAGTPKWNFHKYLIGPDGSLAGSFGSRLDPLSPDITSAIEAALA</sequence>
<dbReference type="AlphaFoldDB" id="A0A317EJ12"/>
<evidence type="ECO:0000313" key="8">
    <source>
        <dbReference type="Proteomes" id="UP000245461"/>
    </source>
</evidence>
<dbReference type="GO" id="GO:0004601">
    <property type="term" value="F:peroxidase activity"/>
    <property type="evidence" value="ECO:0007669"/>
    <property type="project" value="UniProtKB-KW"/>
</dbReference>
<dbReference type="GO" id="GO:0034599">
    <property type="term" value="P:cellular response to oxidative stress"/>
    <property type="evidence" value="ECO:0007669"/>
    <property type="project" value="TreeGrafter"/>
</dbReference>
<accession>A0A317EJ12</accession>
<evidence type="ECO:0000256" key="3">
    <source>
        <dbReference type="ARBA" id="ARBA00023002"/>
    </source>
</evidence>
<dbReference type="PROSITE" id="PS51352">
    <property type="entry name" value="THIOREDOXIN_2"/>
    <property type="match status" value="1"/>
</dbReference>